<dbReference type="PANTHER" id="PTHR34582:SF6">
    <property type="entry name" value="UPF0702 TRANSMEMBRANE PROTEIN YCAP"/>
    <property type="match status" value="1"/>
</dbReference>
<gene>
    <name evidence="9" type="ORF">EIB73_05600</name>
</gene>
<dbReference type="Gene3D" id="3.30.240.20">
    <property type="entry name" value="bsu07140 like domains"/>
    <property type="match status" value="1"/>
</dbReference>
<organism evidence="9 10">
    <name type="scientific">Kaistella carnis</name>
    <dbReference type="NCBI Taxonomy" id="1241979"/>
    <lineage>
        <taxon>Bacteria</taxon>
        <taxon>Pseudomonadati</taxon>
        <taxon>Bacteroidota</taxon>
        <taxon>Flavobacteriia</taxon>
        <taxon>Flavobacteriales</taxon>
        <taxon>Weeksellaceae</taxon>
        <taxon>Chryseobacterium group</taxon>
        <taxon>Kaistella</taxon>
    </lineage>
</organism>
<evidence type="ECO:0000256" key="3">
    <source>
        <dbReference type="ARBA" id="ARBA00022475"/>
    </source>
</evidence>
<evidence type="ECO:0000259" key="8">
    <source>
        <dbReference type="Pfam" id="PF04239"/>
    </source>
</evidence>
<feature type="transmembrane region" description="Helical" evidence="7">
    <location>
        <begin position="63"/>
        <end position="81"/>
    </location>
</feature>
<evidence type="ECO:0000256" key="6">
    <source>
        <dbReference type="ARBA" id="ARBA00023136"/>
    </source>
</evidence>
<proteinExistence type="inferred from homology"/>
<dbReference type="RefSeq" id="WP_125023460.1">
    <property type="nucleotide sequence ID" value="NZ_CP034159.1"/>
</dbReference>
<dbReference type="Pfam" id="PF04239">
    <property type="entry name" value="DUF421"/>
    <property type="match status" value="1"/>
</dbReference>
<dbReference type="InterPro" id="IPR007353">
    <property type="entry name" value="DUF421"/>
</dbReference>
<dbReference type="GO" id="GO:0005886">
    <property type="term" value="C:plasma membrane"/>
    <property type="evidence" value="ECO:0007669"/>
    <property type="project" value="UniProtKB-SubCell"/>
</dbReference>
<name>A0A3G8XH33_9FLAO</name>
<feature type="transmembrane region" description="Helical" evidence="7">
    <location>
        <begin position="7"/>
        <end position="26"/>
    </location>
</feature>
<keyword evidence="5 7" id="KW-1133">Transmembrane helix</keyword>
<evidence type="ECO:0000256" key="5">
    <source>
        <dbReference type="ARBA" id="ARBA00022989"/>
    </source>
</evidence>
<dbReference type="PANTHER" id="PTHR34582">
    <property type="entry name" value="UPF0702 TRANSMEMBRANE PROTEIN YCAP"/>
    <property type="match status" value="1"/>
</dbReference>
<feature type="domain" description="YetF C-terminal" evidence="8">
    <location>
        <begin position="82"/>
        <end position="152"/>
    </location>
</feature>
<keyword evidence="10" id="KW-1185">Reference proteome</keyword>
<dbReference type="Proteomes" id="UP000270185">
    <property type="component" value="Chromosome"/>
</dbReference>
<keyword evidence="4 7" id="KW-0812">Transmembrane</keyword>
<keyword evidence="3" id="KW-1003">Cell membrane</keyword>
<dbReference type="EMBL" id="CP034159">
    <property type="protein sequence ID" value="AZI32702.1"/>
    <property type="molecule type" value="Genomic_DNA"/>
</dbReference>
<comment type="subcellular location">
    <subcellularLocation>
        <location evidence="1">Cell membrane</location>
        <topology evidence="1">Multi-pass membrane protein</topology>
    </subcellularLocation>
</comment>
<evidence type="ECO:0000313" key="10">
    <source>
        <dbReference type="Proteomes" id="UP000270185"/>
    </source>
</evidence>
<reference evidence="10" key="1">
    <citation type="submission" date="2018-11" db="EMBL/GenBank/DDBJ databases">
        <title>Proposal to divide the Flavobacteriaceae and reorganize its genera based on Amino Acid Identity values calculated from whole genome sequences.</title>
        <authorList>
            <person name="Nicholson A.C."/>
            <person name="Gulvik C.A."/>
            <person name="Whitney A.M."/>
            <person name="Humrighouse B.W."/>
            <person name="Bell M."/>
            <person name="Holmes B."/>
            <person name="Steigerwalt A.G."/>
            <person name="Villarma A."/>
            <person name="Sheth M."/>
            <person name="Batra D."/>
            <person name="Pryor J."/>
            <person name="Bernardet J.-F."/>
            <person name="Hugo C."/>
            <person name="Kampfer P."/>
            <person name="Newman J.D."/>
            <person name="McQuiston J.R."/>
        </authorList>
    </citation>
    <scope>NUCLEOTIDE SEQUENCE [LARGE SCALE GENOMIC DNA]</scope>
    <source>
        <strain evidence="10">G0081</strain>
    </source>
</reference>
<evidence type="ECO:0000256" key="2">
    <source>
        <dbReference type="ARBA" id="ARBA00006448"/>
    </source>
</evidence>
<sequence length="172" mass="19372">MNPFLDVALRSLAVYLFMFAAIRIFGKNQLSQLNAGDIVLLLLISNAVQNAMVGSNVSLEGGLVAAMVLFTANFVVKKIIFKNPRIKSWVESDPVILIKDGIVDNIKMKEQEVSFDELEEAVREHGVEKIEEVKLAVLEVDGNISVISLDKESTRTNFTRHRRKFPRKSHKF</sequence>
<keyword evidence="6 7" id="KW-0472">Membrane</keyword>
<dbReference type="AlphaFoldDB" id="A0A3G8XH33"/>
<dbReference type="KEGG" id="ccas:EIB73_05600"/>
<dbReference type="OrthoDB" id="9778331at2"/>
<protein>
    <submittedName>
        <fullName evidence="9">DUF421 domain-containing protein</fullName>
    </submittedName>
</protein>
<evidence type="ECO:0000256" key="7">
    <source>
        <dbReference type="SAM" id="Phobius"/>
    </source>
</evidence>
<dbReference type="InterPro" id="IPR023090">
    <property type="entry name" value="UPF0702_alpha/beta_dom_sf"/>
</dbReference>
<evidence type="ECO:0000256" key="1">
    <source>
        <dbReference type="ARBA" id="ARBA00004651"/>
    </source>
</evidence>
<accession>A0A3G8XH33</accession>
<evidence type="ECO:0000256" key="4">
    <source>
        <dbReference type="ARBA" id="ARBA00022692"/>
    </source>
</evidence>
<evidence type="ECO:0000313" key="9">
    <source>
        <dbReference type="EMBL" id="AZI32702.1"/>
    </source>
</evidence>
<comment type="similarity">
    <text evidence="2">Belongs to the UPF0702 family.</text>
</comment>